<protein>
    <submittedName>
        <fullName evidence="4">L-asparaginase 1</fullName>
    </submittedName>
</protein>
<dbReference type="PIRSF" id="PIRSF001220">
    <property type="entry name" value="L-ASNase_gatD"/>
    <property type="match status" value="1"/>
</dbReference>
<dbReference type="PIRSF" id="PIRSF500176">
    <property type="entry name" value="L_ASNase"/>
    <property type="match status" value="1"/>
</dbReference>
<feature type="domain" description="Asparaginase/glutaminase C-terminal" evidence="3">
    <location>
        <begin position="189"/>
        <end position="303"/>
    </location>
</feature>
<gene>
    <name evidence="4" type="primary">ansA</name>
    <name evidence="4" type="ORF">GCM10010970_11230</name>
</gene>
<keyword evidence="5" id="KW-1185">Reference proteome</keyword>
<dbReference type="CDD" id="cd08963">
    <property type="entry name" value="L-asparaginase_I"/>
    <property type="match status" value="1"/>
</dbReference>
<dbReference type="Proteomes" id="UP000637267">
    <property type="component" value="Unassembled WGS sequence"/>
</dbReference>
<dbReference type="PANTHER" id="PTHR11707:SF28">
    <property type="entry name" value="60 KDA LYSOPHOSPHOLIPASE"/>
    <property type="match status" value="1"/>
</dbReference>
<dbReference type="InterPro" id="IPR041725">
    <property type="entry name" value="L-asparaginase_I"/>
</dbReference>
<dbReference type="SMART" id="SM00870">
    <property type="entry name" value="Asparaginase"/>
    <property type="match status" value="1"/>
</dbReference>
<evidence type="ECO:0000313" key="4">
    <source>
        <dbReference type="EMBL" id="GGP19562.1"/>
    </source>
</evidence>
<dbReference type="PROSITE" id="PS51732">
    <property type="entry name" value="ASN_GLN_ASE_3"/>
    <property type="match status" value="1"/>
</dbReference>
<name>A0ABQ2P6X0_9NEIS</name>
<organism evidence="4 5">
    <name type="scientific">Silvimonas iriomotensis</name>
    <dbReference type="NCBI Taxonomy" id="449662"/>
    <lineage>
        <taxon>Bacteria</taxon>
        <taxon>Pseudomonadati</taxon>
        <taxon>Pseudomonadota</taxon>
        <taxon>Betaproteobacteria</taxon>
        <taxon>Neisseriales</taxon>
        <taxon>Chitinibacteraceae</taxon>
        <taxon>Silvimonas</taxon>
    </lineage>
</organism>
<dbReference type="InterPro" id="IPR006034">
    <property type="entry name" value="Asparaginase/glutaminase-like"/>
</dbReference>
<dbReference type="PROSITE" id="PS00917">
    <property type="entry name" value="ASN_GLN_ASE_2"/>
    <property type="match status" value="1"/>
</dbReference>
<feature type="active site" evidence="1">
    <location>
        <position position="68"/>
    </location>
</feature>
<dbReference type="InterPro" id="IPR040919">
    <property type="entry name" value="Asparaginase_C"/>
</dbReference>
<evidence type="ECO:0000259" key="2">
    <source>
        <dbReference type="Pfam" id="PF00710"/>
    </source>
</evidence>
<comment type="caution">
    <text evidence="4">The sequence shown here is derived from an EMBL/GenBank/DDBJ whole genome shotgun (WGS) entry which is preliminary data.</text>
</comment>
<dbReference type="Pfam" id="PF00710">
    <property type="entry name" value="Asparaginase"/>
    <property type="match status" value="1"/>
</dbReference>
<sequence length="315" mass="33122">MRPGPDGLAPVSGFLTSTLQAQYPMVEVVEYAPLLDSSDMTPVDWNRIAGDIASRAAHYDGFVVLHGTDTLAWTASALSFALAGLNKPVVVTGAQHPWEAPDSDAPGNVADAISLAASAALTEVAVVFAGLAYRGNRVRKLDCERDAAFDSPNCPPLAKRFGHGWAFNNLPLPEVAHTGAHQVDAHARIVRLTLAPGFSAAWLAQVLDTATLDGVVLETYGSGNVPGQADLTQAIARLAQRALVVNCTQCVAGAVQMGLYASSKSLLDAGVLNAHDMTPEAAIAKLHWVCAQHANLAARRQLFSKNRAGEFTAPV</sequence>
<feature type="domain" description="L-asparaginase N-terminal" evidence="2">
    <location>
        <begin position="23"/>
        <end position="163"/>
    </location>
</feature>
<dbReference type="InterPro" id="IPR027475">
    <property type="entry name" value="Asparaginase/glutaminase_AS2"/>
</dbReference>
<dbReference type="PANTHER" id="PTHR11707">
    <property type="entry name" value="L-ASPARAGINASE"/>
    <property type="match status" value="1"/>
</dbReference>
<dbReference type="InterPro" id="IPR037152">
    <property type="entry name" value="L-asparaginase_N_sf"/>
</dbReference>
<dbReference type="SUPFAM" id="SSF53774">
    <property type="entry name" value="Glutaminase/Asparaginase"/>
    <property type="match status" value="1"/>
</dbReference>
<dbReference type="InterPro" id="IPR027474">
    <property type="entry name" value="L-asparaginase_N"/>
</dbReference>
<evidence type="ECO:0000259" key="3">
    <source>
        <dbReference type="Pfam" id="PF17763"/>
    </source>
</evidence>
<proteinExistence type="predicted"/>
<evidence type="ECO:0000256" key="1">
    <source>
        <dbReference type="PROSITE-ProRule" id="PRU10100"/>
    </source>
</evidence>
<dbReference type="InterPro" id="IPR036152">
    <property type="entry name" value="Asp/glu_Ase-like_sf"/>
</dbReference>
<dbReference type="Gene3D" id="3.40.50.40">
    <property type="match status" value="1"/>
</dbReference>
<accession>A0ABQ2P6X0</accession>
<dbReference type="Pfam" id="PF17763">
    <property type="entry name" value="Asparaginase_C"/>
    <property type="match status" value="1"/>
</dbReference>
<dbReference type="PRINTS" id="PR00139">
    <property type="entry name" value="ASNGLNASE"/>
</dbReference>
<dbReference type="Gene3D" id="3.40.50.1170">
    <property type="entry name" value="L-asparaginase, N-terminal domain"/>
    <property type="match status" value="1"/>
</dbReference>
<reference evidence="5" key="1">
    <citation type="journal article" date="2019" name="Int. J. Syst. Evol. Microbiol.">
        <title>The Global Catalogue of Microorganisms (GCM) 10K type strain sequencing project: providing services to taxonomists for standard genome sequencing and annotation.</title>
        <authorList>
            <consortium name="The Broad Institute Genomics Platform"/>
            <consortium name="The Broad Institute Genome Sequencing Center for Infectious Disease"/>
            <person name="Wu L."/>
            <person name="Ma J."/>
        </authorList>
    </citation>
    <scope>NUCLEOTIDE SEQUENCE [LARGE SCALE GENOMIC DNA]</scope>
    <source>
        <strain evidence="5">CGMCC 1.8859</strain>
    </source>
</reference>
<evidence type="ECO:0000313" key="5">
    <source>
        <dbReference type="Proteomes" id="UP000637267"/>
    </source>
</evidence>
<dbReference type="InterPro" id="IPR027473">
    <property type="entry name" value="L-asparaginase_C"/>
</dbReference>
<dbReference type="EMBL" id="BMLX01000001">
    <property type="protein sequence ID" value="GGP19562.1"/>
    <property type="molecule type" value="Genomic_DNA"/>
</dbReference>